<evidence type="ECO:0000313" key="2">
    <source>
        <dbReference type="WBParaSite" id="nRc.2.0.1.t42597-RA"/>
    </source>
</evidence>
<organism evidence="1 2">
    <name type="scientific">Romanomermis culicivorax</name>
    <name type="common">Nematode worm</name>
    <dbReference type="NCBI Taxonomy" id="13658"/>
    <lineage>
        <taxon>Eukaryota</taxon>
        <taxon>Metazoa</taxon>
        <taxon>Ecdysozoa</taxon>
        <taxon>Nematoda</taxon>
        <taxon>Enoplea</taxon>
        <taxon>Dorylaimia</taxon>
        <taxon>Mermithida</taxon>
        <taxon>Mermithoidea</taxon>
        <taxon>Mermithidae</taxon>
        <taxon>Romanomermis</taxon>
    </lineage>
</organism>
<dbReference type="WBParaSite" id="nRc.2.0.1.t42597-RA">
    <property type="protein sequence ID" value="nRc.2.0.1.t42597-RA"/>
    <property type="gene ID" value="nRc.2.0.1.g42597"/>
</dbReference>
<dbReference type="AlphaFoldDB" id="A0A915KYM8"/>
<name>A0A915KYM8_ROMCU</name>
<dbReference type="Proteomes" id="UP000887565">
    <property type="component" value="Unplaced"/>
</dbReference>
<proteinExistence type="predicted"/>
<reference evidence="2" key="1">
    <citation type="submission" date="2022-11" db="UniProtKB">
        <authorList>
            <consortium name="WormBaseParasite"/>
        </authorList>
    </citation>
    <scope>IDENTIFICATION</scope>
</reference>
<evidence type="ECO:0000313" key="1">
    <source>
        <dbReference type="Proteomes" id="UP000887565"/>
    </source>
</evidence>
<sequence>MMSSMAETENEYKIKPNIFLLMESTRAGFVKAVTDAKGSLLWASDEFGAVLGKTVSSDYGEWNRVRGTLNNFYSVLSRHVEHDDTVSRFKEAEEAMMLIYTCKWRSLWYSCNM</sequence>
<protein>
    <submittedName>
        <fullName evidence="2">Uncharacterized protein</fullName>
    </submittedName>
</protein>
<keyword evidence="1" id="KW-1185">Reference proteome</keyword>
<accession>A0A915KYM8</accession>